<feature type="transmembrane region" description="Helical" evidence="5">
    <location>
        <begin position="366"/>
        <end position="387"/>
    </location>
</feature>
<comment type="caution">
    <text evidence="6">The sequence shown here is derived from an EMBL/GenBank/DDBJ whole genome shotgun (WGS) entry which is preliminary data.</text>
</comment>
<protein>
    <submittedName>
        <fullName evidence="6">Protein M3</fullName>
    </submittedName>
</protein>
<evidence type="ECO:0000256" key="5">
    <source>
        <dbReference type="SAM" id="Phobius"/>
    </source>
</evidence>
<feature type="transmembrane region" description="Helical" evidence="5">
    <location>
        <begin position="399"/>
        <end position="422"/>
    </location>
</feature>
<dbReference type="PANTHER" id="PTHR31274:SF1">
    <property type="entry name" value="AGL149CP"/>
    <property type="match status" value="1"/>
</dbReference>
<keyword evidence="3 5" id="KW-1133">Transmembrane helix</keyword>
<organism evidence="6 7">
    <name type="scientific">Basidiobolus ranarum</name>
    <dbReference type="NCBI Taxonomy" id="34480"/>
    <lineage>
        <taxon>Eukaryota</taxon>
        <taxon>Fungi</taxon>
        <taxon>Fungi incertae sedis</taxon>
        <taxon>Zoopagomycota</taxon>
        <taxon>Entomophthoromycotina</taxon>
        <taxon>Basidiobolomycetes</taxon>
        <taxon>Basidiobolales</taxon>
        <taxon>Basidiobolaceae</taxon>
        <taxon>Basidiobolus</taxon>
    </lineage>
</organism>
<comment type="subcellular location">
    <subcellularLocation>
        <location evidence="1">Membrane</location>
        <topology evidence="1">Multi-pass membrane protein</topology>
    </subcellularLocation>
</comment>
<feature type="transmembrane region" description="Helical" evidence="5">
    <location>
        <begin position="143"/>
        <end position="165"/>
    </location>
</feature>
<reference evidence="6 7" key="1">
    <citation type="submission" date="2023-04" db="EMBL/GenBank/DDBJ databases">
        <title>Genome of Basidiobolus ranarum AG-B5.</title>
        <authorList>
            <person name="Stajich J.E."/>
            <person name="Carter-House D."/>
            <person name="Gryganskyi A."/>
        </authorList>
    </citation>
    <scope>NUCLEOTIDE SEQUENCE [LARGE SCALE GENOMIC DNA]</scope>
    <source>
        <strain evidence="6 7">AG-B5</strain>
    </source>
</reference>
<gene>
    <name evidence="6" type="primary">ECM3_1</name>
    <name evidence="6" type="ORF">K7432_001528</name>
</gene>
<feature type="transmembrane region" description="Helical" evidence="5">
    <location>
        <begin position="42"/>
        <end position="61"/>
    </location>
</feature>
<feature type="transmembrane region" description="Helical" evidence="5">
    <location>
        <begin position="105"/>
        <end position="123"/>
    </location>
</feature>
<evidence type="ECO:0000256" key="2">
    <source>
        <dbReference type="ARBA" id="ARBA00022692"/>
    </source>
</evidence>
<dbReference type="InterPro" id="IPR040254">
    <property type="entry name" value="Ecm3-like"/>
</dbReference>
<evidence type="ECO:0000313" key="6">
    <source>
        <dbReference type="EMBL" id="KAK9727857.1"/>
    </source>
</evidence>
<evidence type="ECO:0000256" key="4">
    <source>
        <dbReference type="ARBA" id="ARBA00023136"/>
    </source>
</evidence>
<keyword evidence="7" id="KW-1185">Reference proteome</keyword>
<dbReference type="EMBL" id="JASJQH010006910">
    <property type="protein sequence ID" value="KAK9727857.1"/>
    <property type="molecule type" value="Genomic_DNA"/>
</dbReference>
<feature type="transmembrane region" description="Helical" evidence="5">
    <location>
        <begin position="73"/>
        <end position="93"/>
    </location>
</feature>
<accession>A0ABR2W9D2</accession>
<feature type="transmembrane region" description="Helical" evidence="5">
    <location>
        <begin position="326"/>
        <end position="346"/>
    </location>
</feature>
<dbReference type="InterPro" id="IPR004776">
    <property type="entry name" value="Mem_transp_PIN-like"/>
</dbReference>
<keyword evidence="4 5" id="KW-0472">Membrane</keyword>
<dbReference type="Pfam" id="PF03547">
    <property type="entry name" value="Mem_trans"/>
    <property type="match status" value="1"/>
</dbReference>
<proteinExistence type="predicted"/>
<feature type="transmembrane region" description="Helical" evidence="5">
    <location>
        <begin position="291"/>
        <end position="314"/>
    </location>
</feature>
<name>A0ABR2W9D2_9FUNG</name>
<feature type="transmembrane region" description="Helical" evidence="5">
    <location>
        <begin position="12"/>
        <end position="30"/>
    </location>
</feature>
<evidence type="ECO:0000256" key="1">
    <source>
        <dbReference type="ARBA" id="ARBA00004141"/>
    </source>
</evidence>
<evidence type="ECO:0000256" key="3">
    <source>
        <dbReference type="ARBA" id="ARBA00022989"/>
    </source>
</evidence>
<dbReference type="Proteomes" id="UP001479436">
    <property type="component" value="Unassembled WGS sequence"/>
</dbReference>
<sequence length="423" mass="46130">MSLPTKDVIWMALKPILKLLINAAGGFALARAGIITPASAKIISKIIVNCLLPSLLIAKLVPHLDIAEIKNMGLSVLVLVTYILLGLGGGFLMRRFINLPDGFKGGFVAMSVWGNFADLPLAVLESIGNSPPFLPGESAKGSAYTAMFYVVFNLTLFVCGGSTLIEKDFIKPETLPEIQPITELPQKDESFPKTPDTQLTESIHLANRFPNSINTLPNDSSVTIVDPSKIESRKSIITPPKWKINMKKFLKNLMIPPNVATFIAIVIALVSPLKNLFVVKPGSDHEPCLNWVLESIITISGAYLPLAFLNLGAALSKISFRRVPKVAAIAITIFKMVIFPLIGIGYVDLLTFRANLIDPEDRVFRFLLMFGACVPSATTLLLLTQFYNPTGKAKEIAGILALQYLVGFVTMVVAMVFILNMLF</sequence>
<dbReference type="PANTHER" id="PTHR31274">
    <property type="entry name" value="PROTEIN ECM3"/>
    <property type="match status" value="1"/>
</dbReference>
<evidence type="ECO:0000313" key="7">
    <source>
        <dbReference type="Proteomes" id="UP001479436"/>
    </source>
</evidence>
<keyword evidence="2 5" id="KW-0812">Transmembrane</keyword>
<feature type="transmembrane region" description="Helical" evidence="5">
    <location>
        <begin position="253"/>
        <end position="271"/>
    </location>
</feature>